<evidence type="ECO:0000256" key="5">
    <source>
        <dbReference type="PIRSR" id="PIRSR615500-1"/>
    </source>
</evidence>
<evidence type="ECO:0000259" key="9">
    <source>
        <dbReference type="Pfam" id="PF00082"/>
    </source>
</evidence>
<comment type="caution">
    <text evidence="10">The sequence shown here is derived from an EMBL/GenBank/DDBJ whole genome shotgun (WGS) entry which is preliminary data.</text>
</comment>
<evidence type="ECO:0000313" key="10">
    <source>
        <dbReference type="EMBL" id="TWP53407.1"/>
    </source>
</evidence>
<gene>
    <name evidence="10" type="ORF">FKR81_05480</name>
</gene>
<feature type="active site" description="Charge relay system" evidence="5 6">
    <location>
        <position position="217"/>
    </location>
</feature>
<keyword evidence="4 6" id="KW-0720">Serine protease</keyword>
<feature type="chain" id="PRO_5021919943" evidence="8">
    <location>
        <begin position="23"/>
        <end position="606"/>
    </location>
</feature>
<keyword evidence="11" id="KW-1185">Reference proteome</keyword>
<dbReference type="InterPro" id="IPR000209">
    <property type="entry name" value="Peptidase_S8/S53_dom"/>
</dbReference>
<feature type="active site" description="Charge relay system" evidence="5 6">
    <location>
        <position position="377"/>
    </location>
</feature>
<dbReference type="InterPro" id="IPR050131">
    <property type="entry name" value="Peptidase_S8_subtilisin-like"/>
</dbReference>
<dbReference type="Pfam" id="PF00082">
    <property type="entry name" value="Peptidase_S8"/>
    <property type="match status" value="1"/>
</dbReference>
<evidence type="ECO:0000313" key="11">
    <source>
        <dbReference type="Proteomes" id="UP000316639"/>
    </source>
</evidence>
<evidence type="ECO:0000256" key="8">
    <source>
        <dbReference type="SAM" id="SignalP"/>
    </source>
</evidence>
<dbReference type="Gene3D" id="3.40.50.200">
    <property type="entry name" value="Peptidase S8/S53 domain"/>
    <property type="match status" value="1"/>
</dbReference>
<dbReference type="PROSITE" id="PS00138">
    <property type="entry name" value="SUBTILASE_SER"/>
    <property type="match status" value="1"/>
</dbReference>
<keyword evidence="3 6" id="KW-0378">Hydrolase</keyword>
<dbReference type="OrthoDB" id="9795680at2"/>
<name>A0A563F0A1_9PSEU</name>
<dbReference type="PRINTS" id="PR00723">
    <property type="entry name" value="SUBTILISIN"/>
</dbReference>
<evidence type="ECO:0000256" key="2">
    <source>
        <dbReference type="ARBA" id="ARBA00022670"/>
    </source>
</evidence>
<dbReference type="PANTHER" id="PTHR43806:SF11">
    <property type="entry name" value="CEREVISIN-RELATED"/>
    <property type="match status" value="1"/>
</dbReference>
<feature type="active site" description="Charge relay system" evidence="5 6">
    <location>
        <position position="186"/>
    </location>
</feature>
<organism evidence="10 11">
    <name type="scientific">Lentzea tibetensis</name>
    <dbReference type="NCBI Taxonomy" id="2591470"/>
    <lineage>
        <taxon>Bacteria</taxon>
        <taxon>Bacillati</taxon>
        <taxon>Actinomycetota</taxon>
        <taxon>Actinomycetes</taxon>
        <taxon>Pseudonocardiales</taxon>
        <taxon>Pseudonocardiaceae</taxon>
        <taxon>Lentzea</taxon>
    </lineage>
</organism>
<dbReference type="InterPro" id="IPR015500">
    <property type="entry name" value="Peptidase_S8_subtilisin-rel"/>
</dbReference>
<dbReference type="PROSITE" id="PS51892">
    <property type="entry name" value="SUBTILASE"/>
    <property type="match status" value="1"/>
</dbReference>
<dbReference type="PANTHER" id="PTHR43806">
    <property type="entry name" value="PEPTIDASE S8"/>
    <property type="match status" value="1"/>
</dbReference>
<dbReference type="GO" id="GO:0004252">
    <property type="term" value="F:serine-type endopeptidase activity"/>
    <property type="evidence" value="ECO:0007669"/>
    <property type="project" value="UniProtKB-UniRule"/>
</dbReference>
<dbReference type="Proteomes" id="UP000316639">
    <property type="component" value="Unassembled WGS sequence"/>
</dbReference>
<dbReference type="PROSITE" id="PS00136">
    <property type="entry name" value="SUBTILASE_ASP"/>
    <property type="match status" value="1"/>
</dbReference>
<feature type="domain" description="Peptidase S8/S53" evidence="9">
    <location>
        <begin position="177"/>
        <end position="410"/>
    </location>
</feature>
<sequence length="606" mass="61572">MRVRYLVLSLLLVFTIVTPARAEAPAGAPAGGETLTLVTGDVLTVRRDQEGKLAGLVGPPEEGWLQETVGDQVYLVPRKATELVAAGRVDRELFNITRLVAEGHLSSVPVIVTGGVGALSARRQLPSIGAAVVDVTQHASFWNGVGAFDKIWLNGLATPSLDRSVAQIGGPVPGYSGAGATVAVLDTGIKADHPDLAGKVVEAADFTGTGVSDEHGHGTHVAGIIASNGPVYRGVAPDVRLLSGKVCKPAGCPFDAIIAGMEWAATRARVVNMSLGSDVPSNGTDVLSLAVNRLSAQTGALFVVASGNSGPGKLGSPAAADAALTVGAVDRSDVLATFSSTGPRLGDSAVKPDLVAPGVGIVSAGLSGDHVAKSGTSMATPHVAGAAALLAAAHPSWSGAELKDALTSATAVVAGDPYSRGTGRLDLRKAVGSAVRAPGVVNLGYFAGPYGSVPPVSRKVVYRNSSDAPLRLDLAWRGPASVSVSPSSLDVPAGGSAEATVTLDVNAGSLGLYSGELVAGDVRTVVGFHKDRTYAVNVRAIGRDGKPARANVVLVNNETGVGSLLSFTGTGRRGCGSWATTCSPGSCPQWMPLVRRSSRPRFRCPR</sequence>
<dbReference type="AlphaFoldDB" id="A0A563F0A1"/>
<dbReference type="GO" id="GO:0006508">
    <property type="term" value="P:proteolysis"/>
    <property type="evidence" value="ECO:0007669"/>
    <property type="project" value="UniProtKB-KW"/>
</dbReference>
<keyword evidence="8" id="KW-0732">Signal</keyword>
<evidence type="ECO:0000256" key="1">
    <source>
        <dbReference type="ARBA" id="ARBA00011073"/>
    </source>
</evidence>
<evidence type="ECO:0000256" key="7">
    <source>
        <dbReference type="RuleBase" id="RU003355"/>
    </source>
</evidence>
<dbReference type="PROSITE" id="PS00137">
    <property type="entry name" value="SUBTILASE_HIS"/>
    <property type="match status" value="1"/>
</dbReference>
<dbReference type="EMBL" id="VOBR01000003">
    <property type="protein sequence ID" value="TWP53407.1"/>
    <property type="molecule type" value="Genomic_DNA"/>
</dbReference>
<proteinExistence type="inferred from homology"/>
<dbReference type="InterPro" id="IPR023827">
    <property type="entry name" value="Peptidase_S8_Asp-AS"/>
</dbReference>
<reference evidence="10 11" key="1">
    <citation type="submission" date="2019-07" db="EMBL/GenBank/DDBJ databases">
        <title>Lentzea xizangensis sp. nov., isolated from Qinghai-Tibetan Plateau Soils.</title>
        <authorList>
            <person name="Huang J."/>
        </authorList>
    </citation>
    <scope>NUCLEOTIDE SEQUENCE [LARGE SCALE GENOMIC DNA]</scope>
    <source>
        <strain evidence="10 11">FXJ1.1311</strain>
    </source>
</reference>
<dbReference type="InterPro" id="IPR022398">
    <property type="entry name" value="Peptidase_S8_His-AS"/>
</dbReference>
<dbReference type="SUPFAM" id="SSF52743">
    <property type="entry name" value="Subtilisin-like"/>
    <property type="match status" value="1"/>
</dbReference>
<keyword evidence="2 6" id="KW-0645">Protease</keyword>
<evidence type="ECO:0000256" key="3">
    <source>
        <dbReference type="ARBA" id="ARBA00022801"/>
    </source>
</evidence>
<feature type="signal peptide" evidence="8">
    <location>
        <begin position="1"/>
        <end position="22"/>
    </location>
</feature>
<comment type="similarity">
    <text evidence="1 6 7">Belongs to the peptidase S8 family.</text>
</comment>
<dbReference type="InterPro" id="IPR023828">
    <property type="entry name" value="Peptidase_S8_Ser-AS"/>
</dbReference>
<accession>A0A563F0A1</accession>
<evidence type="ECO:0000256" key="6">
    <source>
        <dbReference type="PROSITE-ProRule" id="PRU01240"/>
    </source>
</evidence>
<protein>
    <submittedName>
        <fullName evidence="10">S8 family serine peptidase</fullName>
    </submittedName>
</protein>
<dbReference type="InterPro" id="IPR036852">
    <property type="entry name" value="Peptidase_S8/S53_dom_sf"/>
</dbReference>
<evidence type="ECO:0000256" key="4">
    <source>
        <dbReference type="ARBA" id="ARBA00022825"/>
    </source>
</evidence>